<dbReference type="PROSITE" id="PS50405">
    <property type="entry name" value="GST_CTER"/>
    <property type="match status" value="1"/>
</dbReference>
<keyword evidence="3" id="KW-1185">Reference proteome</keyword>
<evidence type="ECO:0000259" key="1">
    <source>
        <dbReference type="PROSITE" id="PS50405"/>
    </source>
</evidence>
<protein>
    <submittedName>
        <fullName evidence="2">Glutathione S-transferase zeta-1</fullName>
    </submittedName>
</protein>
<dbReference type="SUPFAM" id="SSF47616">
    <property type="entry name" value="GST C-terminal domain-like"/>
    <property type="match status" value="1"/>
</dbReference>
<accession>A0A9P6R5Q2</accession>
<name>A0A9P6R5Q2_9FUNG</name>
<feature type="domain" description="GST C-terminal" evidence="1">
    <location>
        <begin position="1"/>
        <end position="52"/>
    </location>
</feature>
<dbReference type="OrthoDB" id="202840at2759"/>
<dbReference type="InterPro" id="IPR036282">
    <property type="entry name" value="Glutathione-S-Trfase_C_sf"/>
</dbReference>
<dbReference type="Gene3D" id="1.20.1050.10">
    <property type="match status" value="1"/>
</dbReference>
<comment type="caution">
    <text evidence="2">The sequence shown here is derived from an EMBL/GenBank/DDBJ whole genome shotgun (WGS) entry which is preliminary data.</text>
</comment>
<dbReference type="Proteomes" id="UP000738325">
    <property type="component" value="Unassembled WGS sequence"/>
</dbReference>
<dbReference type="InterPro" id="IPR010987">
    <property type="entry name" value="Glutathione-S-Trfase_C-like"/>
</dbReference>
<organism evidence="2 3">
    <name type="scientific">Dissophora globulifera</name>
    <dbReference type="NCBI Taxonomy" id="979702"/>
    <lineage>
        <taxon>Eukaryota</taxon>
        <taxon>Fungi</taxon>
        <taxon>Fungi incertae sedis</taxon>
        <taxon>Mucoromycota</taxon>
        <taxon>Mortierellomycotina</taxon>
        <taxon>Mortierellomycetes</taxon>
        <taxon>Mortierellales</taxon>
        <taxon>Mortierellaceae</taxon>
        <taxon>Dissophora</taxon>
    </lineage>
</organism>
<proteinExistence type="predicted"/>
<dbReference type="EMBL" id="JAAAIP010001000">
    <property type="protein sequence ID" value="KAG0310827.1"/>
    <property type="molecule type" value="Genomic_DNA"/>
</dbReference>
<reference evidence="2" key="1">
    <citation type="journal article" date="2020" name="Fungal Divers.">
        <title>Resolving the Mortierellaceae phylogeny through synthesis of multi-gene phylogenetics and phylogenomics.</title>
        <authorList>
            <person name="Vandepol N."/>
            <person name="Liber J."/>
            <person name="Desiro A."/>
            <person name="Na H."/>
            <person name="Kennedy M."/>
            <person name="Barry K."/>
            <person name="Grigoriev I.V."/>
            <person name="Miller A.N."/>
            <person name="O'Donnell K."/>
            <person name="Stajich J.E."/>
            <person name="Bonito G."/>
        </authorList>
    </citation>
    <scope>NUCLEOTIDE SEQUENCE</scope>
    <source>
        <strain evidence="2">REB-010B</strain>
    </source>
</reference>
<gene>
    <name evidence="2" type="primary">GSTZ1_1</name>
    <name evidence="2" type="ORF">BGZ99_000123</name>
</gene>
<evidence type="ECO:0000313" key="3">
    <source>
        <dbReference type="Proteomes" id="UP000738325"/>
    </source>
</evidence>
<dbReference type="AlphaFoldDB" id="A0A9P6R5Q2"/>
<evidence type="ECO:0000313" key="2">
    <source>
        <dbReference type="EMBL" id="KAG0310827.1"/>
    </source>
</evidence>
<sequence length="55" mass="6059">MADIFLVPQFAIGVNSGLDMTPYPIMSRVNATLGELDAFKAAHPRQQPDCPPEMR</sequence>